<dbReference type="Proteomes" id="UP000641803">
    <property type="component" value="Unassembled WGS sequence"/>
</dbReference>
<dbReference type="PANTHER" id="PTHR35368:SF1">
    <property type="entry name" value="HYDROPEROXIDE REDUCTASE"/>
    <property type="match status" value="1"/>
</dbReference>
<dbReference type="Pfam" id="PF02566">
    <property type="entry name" value="OsmC"/>
    <property type="match status" value="1"/>
</dbReference>
<proteinExistence type="predicted"/>
<evidence type="ECO:0000313" key="1">
    <source>
        <dbReference type="EMBL" id="MBD7951125.1"/>
    </source>
</evidence>
<dbReference type="InterPro" id="IPR015946">
    <property type="entry name" value="KH_dom-like_a/b"/>
</dbReference>
<dbReference type="RefSeq" id="WP_191796456.1">
    <property type="nucleotide sequence ID" value="NZ_JACSQQ010000018.1"/>
</dbReference>
<organism evidence="1 2">
    <name type="scientific">Oerskovia rustica</name>
    <dbReference type="NCBI Taxonomy" id="2762237"/>
    <lineage>
        <taxon>Bacteria</taxon>
        <taxon>Bacillati</taxon>
        <taxon>Actinomycetota</taxon>
        <taxon>Actinomycetes</taxon>
        <taxon>Micrococcales</taxon>
        <taxon>Cellulomonadaceae</taxon>
        <taxon>Oerskovia</taxon>
    </lineage>
</organism>
<reference evidence="1 2" key="1">
    <citation type="submission" date="2020-08" db="EMBL/GenBank/DDBJ databases">
        <title>A Genomic Blueprint of the Chicken Gut Microbiome.</title>
        <authorList>
            <person name="Gilroy R."/>
            <person name="Ravi A."/>
            <person name="Getino M."/>
            <person name="Pursley I."/>
            <person name="Horton D.L."/>
            <person name="Alikhan N.-F."/>
            <person name="Baker D."/>
            <person name="Gharbi K."/>
            <person name="Hall N."/>
            <person name="Watson M."/>
            <person name="Adriaenssens E.M."/>
            <person name="Foster-Nyarko E."/>
            <person name="Jarju S."/>
            <person name="Secka A."/>
            <person name="Antonio M."/>
            <person name="Oren A."/>
            <person name="Chaudhuri R."/>
            <person name="La Ragione R.M."/>
            <person name="Hildebrand F."/>
            <person name="Pallen M.J."/>
        </authorList>
    </citation>
    <scope>NUCLEOTIDE SEQUENCE [LARGE SCALE GENOMIC DNA]</scope>
    <source>
        <strain evidence="1 2">Sa4CUA1</strain>
    </source>
</reference>
<accession>A0ABR8RTL4</accession>
<keyword evidence="2" id="KW-1185">Reference proteome</keyword>
<comment type="caution">
    <text evidence="1">The sequence shown here is derived from an EMBL/GenBank/DDBJ whole genome shotgun (WGS) entry which is preliminary data.</text>
</comment>
<dbReference type="InterPro" id="IPR036102">
    <property type="entry name" value="OsmC/Ohrsf"/>
</dbReference>
<dbReference type="Gene3D" id="3.30.300.20">
    <property type="match status" value="1"/>
</dbReference>
<dbReference type="PANTHER" id="PTHR35368">
    <property type="entry name" value="HYDROPEROXIDE REDUCTASE"/>
    <property type="match status" value="1"/>
</dbReference>
<name>A0ABR8RTL4_9CELL</name>
<dbReference type="SUPFAM" id="SSF82784">
    <property type="entry name" value="OsmC-like"/>
    <property type="match status" value="1"/>
</dbReference>
<gene>
    <name evidence="1" type="ORF">H9652_12005</name>
</gene>
<sequence>MAPQYTATVTGTAKSPTRLDVQIRDFSVTIDEPASLGGDDTGPNPVELVLSGLAGCLNITTHMVAKERGIEVRSLSVTATGSLNPQRLMGRPTPDRAGFQGIRLEIDVDADATPEEIDALLVAAEERCCVADNLMNATPVSVVRAGAPASAA</sequence>
<protein>
    <submittedName>
        <fullName evidence="1">OsmC family protein</fullName>
    </submittedName>
</protein>
<dbReference type="EMBL" id="JACSQQ010000018">
    <property type="protein sequence ID" value="MBD7951125.1"/>
    <property type="molecule type" value="Genomic_DNA"/>
</dbReference>
<dbReference type="InterPro" id="IPR003718">
    <property type="entry name" value="OsmC/Ohr_fam"/>
</dbReference>
<evidence type="ECO:0000313" key="2">
    <source>
        <dbReference type="Proteomes" id="UP000641803"/>
    </source>
</evidence>
<dbReference type="InterPro" id="IPR052924">
    <property type="entry name" value="OsmC/Ohr_hydroprdx_reductase"/>
</dbReference>